<dbReference type="AlphaFoldDB" id="A0A1I2HWG4"/>
<dbReference type="RefSeq" id="WP_093617616.1">
    <property type="nucleotide sequence ID" value="NZ_BOMT01000053.1"/>
</dbReference>
<sequence>MDYYASPNTVLGALQRGLGRGAHGAASTLGAAGPVTACLEDDWRWDTQVDEREVYLARLVRDLRMPIAPVIGLLDGEKSYPVALGVLEALGRAGIGAAVDGVRDHVRRGVRWVDALETVARTWPPEYWEDLYPLVADRIDGIGEYDAWWPAAPWTVWADRDERIAAAIQATSNRHERPRRPFADTPAATLLDLLRQGQRADDWSAALGELRRRPPEPAVLEIAEDLAGERGAGRLHGVIEEMGDVAVPAARRWVTVADHPLTWTALRVLAAHGDAGDAPALAAGLEWLDARPNDRCGYHDLARGLARVGGPAAVAVVSRLHQLWFSPHSYERAGYLDALVTLDADGAQRKIVEGLWDCEADVRLLAVRHTPMDDLLRRRLEYLRDDPMETAEVRAAATGRLTGR</sequence>
<evidence type="ECO:0000313" key="2">
    <source>
        <dbReference type="Proteomes" id="UP000199645"/>
    </source>
</evidence>
<organism evidence="1 2">
    <name type="scientific">Actinoplanes philippinensis</name>
    <dbReference type="NCBI Taxonomy" id="35752"/>
    <lineage>
        <taxon>Bacteria</taxon>
        <taxon>Bacillati</taxon>
        <taxon>Actinomycetota</taxon>
        <taxon>Actinomycetes</taxon>
        <taxon>Micromonosporales</taxon>
        <taxon>Micromonosporaceae</taxon>
        <taxon>Actinoplanes</taxon>
    </lineage>
</organism>
<dbReference type="OrthoDB" id="3454616at2"/>
<accession>A0A1I2HWG4</accession>
<reference evidence="1 2" key="1">
    <citation type="submission" date="2016-10" db="EMBL/GenBank/DDBJ databases">
        <authorList>
            <person name="de Groot N.N."/>
        </authorList>
    </citation>
    <scope>NUCLEOTIDE SEQUENCE [LARGE SCALE GENOMIC DNA]</scope>
    <source>
        <strain evidence="1 2">DSM 43019</strain>
    </source>
</reference>
<name>A0A1I2HWG4_9ACTN</name>
<dbReference type="Proteomes" id="UP000199645">
    <property type="component" value="Unassembled WGS sequence"/>
</dbReference>
<dbReference type="EMBL" id="FONV01000009">
    <property type="protein sequence ID" value="SFF34384.1"/>
    <property type="molecule type" value="Genomic_DNA"/>
</dbReference>
<evidence type="ECO:0000313" key="1">
    <source>
        <dbReference type="EMBL" id="SFF34384.1"/>
    </source>
</evidence>
<keyword evidence="2" id="KW-1185">Reference proteome</keyword>
<gene>
    <name evidence="1" type="ORF">SAMN05421541_10936</name>
</gene>
<dbReference type="STRING" id="35752.SAMN05421541_10936"/>
<proteinExistence type="predicted"/>
<protein>
    <submittedName>
        <fullName evidence="1">Uncharacterized protein</fullName>
    </submittedName>
</protein>